<accession>A0A1B1S2I7</accession>
<dbReference type="OrthoDB" id="2973146at2"/>
<dbReference type="KEGG" id="pll:I858_010375"/>
<reference evidence="2" key="1">
    <citation type="submission" date="2016-10" db="EMBL/GenBank/DDBJ databases">
        <authorList>
            <person name="See-Too W.S."/>
        </authorList>
    </citation>
    <scope>NUCLEOTIDE SEQUENCE</scope>
    <source>
        <strain evidence="2">L10.15</strain>
    </source>
</reference>
<organism evidence="2 3">
    <name type="scientific">Planococcus versutus</name>
    <dbReference type="NCBI Taxonomy" id="1302659"/>
    <lineage>
        <taxon>Bacteria</taxon>
        <taxon>Bacillati</taxon>
        <taxon>Bacillota</taxon>
        <taxon>Bacilli</taxon>
        <taxon>Bacillales</taxon>
        <taxon>Caryophanaceae</taxon>
        <taxon>Planococcus</taxon>
    </lineage>
</organism>
<protein>
    <submittedName>
        <fullName evidence="2">Uncharacterized protein</fullName>
    </submittedName>
</protein>
<dbReference type="STRING" id="1302659.I858_010375"/>
<gene>
    <name evidence="2" type="ORF">I858_010375</name>
</gene>
<keyword evidence="3" id="KW-1185">Reference proteome</keyword>
<dbReference type="InterPro" id="IPR048062">
    <property type="entry name" value="SE1832-like"/>
</dbReference>
<dbReference type="AlphaFoldDB" id="A0A1B1S2I7"/>
<dbReference type="NCBIfam" id="NF040877">
    <property type="entry name" value="SE1832_fam"/>
    <property type="match status" value="1"/>
</dbReference>
<evidence type="ECO:0000313" key="2">
    <source>
        <dbReference type="EMBL" id="ANU27394.1"/>
    </source>
</evidence>
<dbReference type="Proteomes" id="UP000053354">
    <property type="component" value="Chromosome"/>
</dbReference>
<keyword evidence="1" id="KW-0175">Coiled coil</keyword>
<evidence type="ECO:0000256" key="1">
    <source>
        <dbReference type="SAM" id="Coils"/>
    </source>
</evidence>
<proteinExistence type="predicted"/>
<dbReference type="EMBL" id="CP016540">
    <property type="protein sequence ID" value="ANU27394.1"/>
    <property type="molecule type" value="Genomic_DNA"/>
</dbReference>
<sequence length="60" mass="7030">MNKRELEYAIAELKMDYVRHQGDIEKLETTGHDGMVEKAELRLEKMELQLAELNKKLADL</sequence>
<feature type="coiled-coil region" evidence="1">
    <location>
        <begin position="10"/>
        <end position="56"/>
    </location>
</feature>
<dbReference type="RefSeq" id="WP_049692998.1">
    <property type="nucleotide sequence ID" value="NZ_CP016540.2"/>
</dbReference>
<name>A0A1B1S2I7_9BACL</name>
<evidence type="ECO:0000313" key="3">
    <source>
        <dbReference type="Proteomes" id="UP000053354"/>
    </source>
</evidence>